<dbReference type="SUPFAM" id="SSF51730">
    <property type="entry name" value="FAD-linked oxidoreductase"/>
    <property type="match status" value="1"/>
</dbReference>
<dbReference type="PANTHER" id="PTHR45754:SF3">
    <property type="entry name" value="METHYLENETETRAHYDROFOLATE REDUCTASE (NADPH)"/>
    <property type="match status" value="1"/>
</dbReference>
<keyword evidence="10" id="KW-1185">Reference proteome</keyword>
<dbReference type="InterPro" id="IPR029041">
    <property type="entry name" value="FAD-linked_oxidoreductase-like"/>
</dbReference>
<dbReference type="EMBL" id="FNPZ01000004">
    <property type="protein sequence ID" value="SDZ44341.1"/>
    <property type="molecule type" value="Genomic_DNA"/>
</dbReference>
<dbReference type="UniPathway" id="UPA00193"/>
<dbReference type="GO" id="GO:0035999">
    <property type="term" value="P:tetrahydrofolate interconversion"/>
    <property type="evidence" value="ECO:0007669"/>
    <property type="project" value="UniProtKB-UniPathway"/>
</dbReference>
<dbReference type="RefSeq" id="WP_092557199.1">
    <property type="nucleotide sequence ID" value="NZ_FNPZ01000004.1"/>
</dbReference>
<gene>
    <name evidence="9" type="ORF">SAMN05216554_3922</name>
</gene>
<evidence type="ECO:0000256" key="1">
    <source>
        <dbReference type="ARBA" id="ARBA00001974"/>
    </source>
</evidence>
<dbReference type="OrthoDB" id="9812555at2"/>
<organism evidence="9 10">
    <name type="scientific">Herbiconiux ginsengi</name>
    <dbReference type="NCBI Taxonomy" id="381665"/>
    <lineage>
        <taxon>Bacteria</taxon>
        <taxon>Bacillati</taxon>
        <taxon>Actinomycetota</taxon>
        <taxon>Actinomycetes</taxon>
        <taxon>Micrococcales</taxon>
        <taxon>Microbacteriaceae</taxon>
        <taxon>Herbiconiux</taxon>
    </lineage>
</organism>
<keyword evidence="5 8" id="KW-0274">FAD</keyword>
<evidence type="ECO:0000256" key="7">
    <source>
        <dbReference type="ARBA" id="ARBA00048628"/>
    </source>
</evidence>
<evidence type="ECO:0000256" key="8">
    <source>
        <dbReference type="RuleBase" id="RU003862"/>
    </source>
</evidence>
<evidence type="ECO:0000256" key="6">
    <source>
        <dbReference type="ARBA" id="ARBA00023002"/>
    </source>
</evidence>
<accession>A0A1H3T3C5</accession>
<comment type="cofactor">
    <cofactor evidence="1 8">
        <name>FAD</name>
        <dbReference type="ChEBI" id="CHEBI:57692"/>
    </cofactor>
</comment>
<comment type="similarity">
    <text evidence="3 8">Belongs to the methylenetetrahydrofolate reductase family.</text>
</comment>
<keyword evidence="4 8" id="KW-0285">Flavoprotein</keyword>
<evidence type="ECO:0000256" key="4">
    <source>
        <dbReference type="ARBA" id="ARBA00022630"/>
    </source>
</evidence>
<dbReference type="Proteomes" id="UP000198891">
    <property type="component" value="Unassembled WGS sequence"/>
</dbReference>
<evidence type="ECO:0000313" key="10">
    <source>
        <dbReference type="Proteomes" id="UP000198891"/>
    </source>
</evidence>
<dbReference type="GO" id="GO:0106312">
    <property type="term" value="F:methylenetetrahydrofolate reductase (NADH) activity"/>
    <property type="evidence" value="ECO:0007669"/>
    <property type="project" value="UniProtKB-EC"/>
</dbReference>
<dbReference type="Gene3D" id="3.20.20.220">
    <property type="match status" value="1"/>
</dbReference>
<comment type="pathway">
    <text evidence="2 8">One-carbon metabolism; tetrahydrofolate interconversion.</text>
</comment>
<comment type="catalytic activity">
    <reaction evidence="7">
        <text>(6S)-5-methyl-5,6,7,8-tetrahydrofolate + NAD(+) = (6R)-5,10-methylene-5,6,7,8-tetrahydrofolate + NADH + H(+)</text>
        <dbReference type="Rhea" id="RHEA:19821"/>
        <dbReference type="ChEBI" id="CHEBI:15378"/>
        <dbReference type="ChEBI" id="CHEBI:15636"/>
        <dbReference type="ChEBI" id="CHEBI:18608"/>
        <dbReference type="ChEBI" id="CHEBI:57540"/>
        <dbReference type="ChEBI" id="CHEBI:57945"/>
        <dbReference type="EC" id="1.5.1.54"/>
    </reaction>
    <physiologicalReaction direction="right-to-left" evidence="7">
        <dbReference type="Rhea" id="RHEA:19823"/>
    </physiologicalReaction>
</comment>
<protein>
    <recommendedName>
        <fullName evidence="8">Methylenetetrahydrofolate reductase</fullName>
    </recommendedName>
</protein>
<reference evidence="9 10" key="1">
    <citation type="submission" date="2016-10" db="EMBL/GenBank/DDBJ databases">
        <authorList>
            <person name="de Groot N.N."/>
        </authorList>
    </citation>
    <scope>NUCLEOTIDE SEQUENCE [LARGE SCALE GENOMIC DNA]</scope>
    <source>
        <strain evidence="9 10">CGMCC 4.3491</strain>
    </source>
</reference>
<evidence type="ECO:0000256" key="5">
    <source>
        <dbReference type="ARBA" id="ARBA00022827"/>
    </source>
</evidence>
<dbReference type="Pfam" id="PF02219">
    <property type="entry name" value="MTHFR"/>
    <property type="match status" value="1"/>
</dbReference>
<sequence length="330" mass="35173">MSASSAASSSSSASEPDCPTVPFSFELFPPRSQQAARAVRETVAVLAAAHPEYISVTYGANGSSRDSSIDLLRYILETTTVRPLAHLTCVGSSHAEATTIIREFLEAGVSSFLALRGDPPQGSSEDEIELGDLGSASELVQLIHRVQAERMPYIEEDVPGLPRASRVKDGRRRLEVSVAAFPKGHPRSSAGFHDVDALLAKQVAGADFAITQLFFHADDYLGFVERARAADVTMPIVPGIMPVTTPSRLRRIAELSGQDVPGDLHSALESAPDDDARFRIGVAHASALARAVIVGGAPSLHLYTFNQHQAALAVLRECGLVPSPPIKEYA</sequence>
<name>A0A1H3T3C5_9MICO</name>
<dbReference type="AlphaFoldDB" id="A0A1H3T3C5"/>
<keyword evidence="6 8" id="KW-0560">Oxidoreductase</keyword>
<evidence type="ECO:0000313" key="9">
    <source>
        <dbReference type="EMBL" id="SDZ44341.1"/>
    </source>
</evidence>
<proteinExistence type="inferred from homology"/>
<dbReference type="STRING" id="381665.SAMN05216554_3922"/>
<dbReference type="GO" id="GO:0071949">
    <property type="term" value="F:FAD binding"/>
    <property type="evidence" value="ECO:0007669"/>
    <property type="project" value="TreeGrafter"/>
</dbReference>
<dbReference type="GO" id="GO:0005829">
    <property type="term" value="C:cytosol"/>
    <property type="evidence" value="ECO:0007669"/>
    <property type="project" value="TreeGrafter"/>
</dbReference>
<evidence type="ECO:0000256" key="3">
    <source>
        <dbReference type="ARBA" id="ARBA00006743"/>
    </source>
</evidence>
<dbReference type="CDD" id="cd00537">
    <property type="entry name" value="MTHFR"/>
    <property type="match status" value="1"/>
</dbReference>
<dbReference type="InterPro" id="IPR003171">
    <property type="entry name" value="Mehydrof_redctse-like"/>
</dbReference>
<evidence type="ECO:0000256" key="2">
    <source>
        <dbReference type="ARBA" id="ARBA00004777"/>
    </source>
</evidence>
<dbReference type="PANTHER" id="PTHR45754">
    <property type="entry name" value="METHYLENETETRAHYDROFOLATE REDUCTASE"/>
    <property type="match status" value="1"/>
</dbReference>
<dbReference type="GO" id="GO:0009086">
    <property type="term" value="P:methionine biosynthetic process"/>
    <property type="evidence" value="ECO:0007669"/>
    <property type="project" value="TreeGrafter"/>
</dbReference>